<gene>
    <name evidence="8" type="ORF">DB88DRAFT_495280</name>
</gene>
<protein>
    <submittedName>
        <fullName evidence="8">Pre-mRNA-splicing factor SPF27</fullName>
    </submittedName>
</protein>
<feature type="coiled-coil region" evidence="7">
    <location>
        <begin position="129"/>
        <end position="156"/>
    </location>
</feature>
<dbReference type="GO" id="GO:0008380">
    <property type="term" value="P:RNA splicing"/>
    <property type="evidence" value="ECO:0007669"/>
    <property type="project" value="UniProtKB-KW"/>
</dbReference>
<dbReference type="EMBL" id="JAODAN010000008">
    <property type="protein sequence ID" value="KAK1922489.1"/>
    <property type="molecule type" value="Genomic_DNA"/>
</dbReference>
<dbReference type="PANTHER" id="PTHR13296:SF0">
    <property type="entry name" value="PRE-MRNA-SPLICING FACTOR SPF27"/>
    <property type="match status" value="1"/>
</dbReference>
<dbReference type="GO" id="GO:0071013">
    <property type="term" value="C:catalytic step 2 spliceosome"/>
    <property type="evidence" value="ECO:0007669"/>
    <property type="project" value="TreeGrafter"/>
</dbReference>
<keyword evidence="4" id="KW-0747">Spliceosome</keyword>
<accession>A0AAD9CUW6</accession>
<organism evidence="8 9">
    <name type="scientific">Papiliotrema laurentii</name>
    <name type="common">Cryptococcus laurentii</name>
    <dbReference type="NCBI Taxonomy" id="5418"/>
    <lineage>
        <taxon>Eukaryota</taxon>
        <taxon>Fungi</taxon>
        <taxon>Dikarya</taxon>
        <taxon>Basidiomycota</taxon>
        <taxon>Agaricomycotina</taxon>
        <taxon>Tremellomycetes</taxon>
        <taxon>Tremellales</taxon>
        <taxon>Rhynchogastremaceae</taxon>
        <taxon>Papiliotrema</taxon>
    </lineage>
</organism>
<dbReference type="GO" id="GO:0006397">
    <property type="term" value="P:mRNA processing"/>
    <property type="evidence" value="ECO:0007669"/>
    <property type="project" value="UniProtKB-KW"/>
</dbReference>
<dbReference type="PANTHER" id="PTHR13296">
    <property type="entry name" value="BCAS2 PROTEIN"/>
    <property type="match status" value="1"/>
</dbReference>
<evidence type="ECO:0000256" key="4">
    <source>
        <dbReference type="ARBA" id="ARBA00022728"/>
    </source>
</evidence>
<dbReference type="GO" id="GO:0000974">
    <property type="term" value="C:Prp19 complex"/>
    <property type="evidence" value="ECO:0007669"/>
    <property type="project" value="TreeGrafter"/>
</dbReference>
<sequence length="218" mass="24035">MSASIIDALPYYDKQADDPGRKAAAQALIDAELKSIPQLANDDPRLPPNVEVFPKSSALSELLDGYPGAPIRGIDPSKYNPPAVGPDADIEELKEAEKRGRIGEGHMAIRNENASILSSYGPNAWLVRNYQLNAELKELQETLSGLKEKVTDVNRSRRVFQEETGAHLSRLETRWQDLVGSTVQLEMACGALEGEVKGLRRKETELREQVDKLEEASA</sequence>
<dbReference type="AlphaFoldDB" id="A0AAD9CUW6"/>
<keyword evidence="7" id="KW-0175">Coiled coil</keyword>
<proteinExistence type="inferred from homology"/>
<evidence type="ECO:0000256" key="3">
    <source>
        <dbReference type="ARBA" id="ARBA00022664"/>
    </source>
</evidence>
<comment type="caution">
    <text evidence="8">The sequence shown here is derived from an EMBL/GenBank/DDBJ whole genome shotgun (WGS) entry which is preliminary data.</text>
</comment>
<evidence type="ECO:0000256" key="1">
    <source>
        <dbReference type="ARBA" id="ARBA00004123"/>
    </source>
</evidence>
<dbReference type="GO" id="GO:0071011">
    <property type="term" value="C:precatalytic spliceosome"/>
    <property type="evidence" value="ECO:0007669"/>
    <property type="project" value="TreeGrafter"/>
</dbReference>
<dbReference type="Pfam" id="PF05700">
    <property type="entry name" value="BCAS2"/>
    <property type="match status" value="1"/>
</dbReference>
<evidence type="ECO:0000256" key="7">
    <source>
        <dbReference type="SAM" id="Coils"/>
    </source>
</evidence>
<evidence type="ECO:0000256" key="5">
    <source>
        <dbReference type="ARBA" id="ARBA00023187"/>
    </source>
</evidence>
<keyword evidence="6" id="KW-0539">Nucleus</keyword>
<evidence type="ECO:0000313" key="9">
    <source>
        <dbReference type="Proteomes" id="UP001182556"/>
    </source>
</evidence>
<comment type="subcellular location">
    <subcellularLocation>
        <location evidence="1">Nucleus</location>
    </subcellularLocation>
</comment>
<name>A0AAD9CUW6_PAPLA</name>
<keyword evidence="5" id="KW-0508">mRNA splicing</keyword>
<evidence type="ECO:0000256" key="2">
    <source>
        <dbReference type="ARBA" id="ARBA00010788"/>
    </source>
</evidence>
<dbReference type="InterPro" id="IPR008409">
    <property type="entry name" value="SPF27"/>
</dbReference>
<reference evidence="8" key="1">
    <citation type="submission" date="2023-02" db="EMBL/GenBank/DDBJ databases">
        <title>Identification and recombinant expression of a fungal hydrolase from Papiliotrema laurentii that hydrolyzes apple cutin and clears colloidal polyester polyurethane.</title>
        <authorList>
            <consortium name="DOE Joint Genome Institute"/>
            <person name="Roman V.A."/>
            <person name="Bojanowski C."/>
            <person name="Crable B.R."/>
            <person name="Wagner D.N."/>
            <person name="Hung C.S."/>
            <person name="Nadeau L.J."/>
            <person name="Schratz L."/>
            <person name="Haridas S."/>
            <person name="Pangilinan J."/>
            <person name="Lipzen A."/>
            <person name="Na H."/>
            <person name="Yan M."/>
            <person name="Ng V."/>
            <person name="Grigoriev I.V."/>
            <person name="Spatafora J.W."/>
            <person name="Barlow D."/>
            <person name="Biffinger J."/>
            <person name="Kelley-Loughnane N."/>
            <person name="Varaljay V.A."/>
            <person name="Crookes-Goodson W.J."/>
        </authorList>
    </citation>
    <scope>NUCLEOTIDE SEQUENCE</scope>
    <source>
        <strain evidence="8">5307AH</strain>
    </source>
</reference>
<evidence type="ECO:0000256" key="6">
    <source>
        <dbReference type="ARBA" id="ARBA00023242"/>
    </source>
</evidence>
<keyword evidence="3" id="KW-0507">mRNA processing</keyword>
<keyword evidence="9" id="KW-1185">Reference proteome</keyword>
<feature type="coiled-coil region" evidence="7">
    <location>
        <begin position="189"/>
        <end position="216"/>
    </location>
</feature>
<dbReference type="Proteomes" id="UP001182556">
    <property type="component" value="Unassembled WGS sequence"/>
</dbReference>
<comment type="similarity">
    <text evidence="2">Belongs to the SPF27 family.</text>
</comment>
<evidence type="ECO:0000313" key="8">
    <source>
        <dbReference type="EMBL" id="KAK1922489.1"/>
    </source>
</evidence>